<dbReference type="GO" id="GO:0005737">
    <property type="term" value="C:cytoplasm"/>
    <property type="evidence" value="ECO:0007669"/>
    <property type="project" value="UniProtKB-SubCell"/>
</dbReference>
<sequence length="404" mass="45069">MGSRCSFLFHHFSQAITNPLKDTIIVFVVGGPGSGKGTQCAKIVEKYGFTHLSSGDLLREEVASGSTKGKELTAIMESGQLVSMDTVLDLLKTAMIKRAAESKGFLIDGYPRELEQGKRFENEVAACKFVLYFDVADETMKTRLLGRALTSGRVDDNEETIMKRLKTFHDHTAPVMDYYAKQNKLQTVKAECSPEEVFCQVEKIFKQCCPNLKCCIDDCKVLFVVGGPGSGKGTICAKLVQSYGFCHLSSGDLLREEVASGSARGKELNAIMQKGDLVPLEVVLQLLKETMIKKAAHVKCFLIDGYPRELQQGKQFENEVAKCTNVLYFTVPDDVMVSRLLERGKTSGRIDDNEETIKKRLQTFHNITQPVIDYYEKEKKLVTINADKSVDEVFGQVQAFMKNF</sequence>
<keyword evidence="7" id="KW-0547">Nucleotide-binding</keyword>
<dbReference type="GO" id="GO:0005524">
    <property type="term" value="F:ATP binding"/>
    <property type="evidence" value="ECO:0007669"/>
    <property type="project" value="UniProtKB-KW"/>
</dbReference>
<dbReference type="GO" id="GO:0004017">
    <property type="term" value="F:AMP kinase activity"/>
    <property type="evidence" value="ECO:0007669"/>
    <property type="project" value="UniProtKB-EC"/>
</dbReference>
<dbReference type="FunFam" id="3.40.50.300:FF:000315">
    <property type="entry name" value="Adenylate kinase 1"/>
    <property type="match status" value="2"/>
</dbReference>
<dbReference type="HAMAP" id="MF_00235">
    <property type="entry name" value="Adenylate_kinase_Adk"/>
    <property type="match status" value="2"/>
</dbReference>
<gene>
    <name evidence="13" type="ORF">SPHA_58128</name>
</gene>
<evidence type="ECO:0000256" key="8">
    <source>
        <dbReference type="ARBA" id="ARBA00022777"/>
    </source>
</evidence>
<evidence type="ECO:0000256" key="6">
    <source>
        <dbReference type="ARBA" id="ARBA00022679"/>
    </source>
</evidence>
<evidence type="ECO:0000256" key="4">
    <source>
        <dbReference type="ARBA" id="ARBA00012955"/>
    </source>
</evidence>
<proteinExistence type="inferred from homology"/>
<evidence type="ECO:0000256" key="11">
    <source>
        <dbReference type="ARBA" id="ARBA00078502"/>
    </source>
</evidence>
<evidence type="ECO:0000256" key="9">
    <source>
        <dbReference type="ARBA" id="ARBA00022840"/>
    </source>
</evidence>
<evidence type="ECO:0000256" key="12">
    <source>
        <dbReference type="RuleBase" id="RU003330"/>
    </source>
</evidence>
<dbReference type="Gene3D" id="3.40.50.300">
    <property type="entry name" value="P-loop containing nucleotide triphosphate hydrolases"/>
    <property type="match status" value="2"/>
</dbReference>
<dbReference type="OrthoDB" id="442176at2759"/>
<comment type="caution">
    <text evidence="13">The sequence shown here is derived from an EMBL/GenBank/DDBJ whole genome shotgun (WGS) entry which is preliminary data.</text>
</comment>
<dbReference type="PANTHER" id="PTHR23359">
    <property type="entry name" value="NUCLEOTIDE KINASE"/>
    <property type="match status" value="1"/>
</dbReference>
<dbReference type="Pfam" id="PF00406">
    <property type="entry name" value="ADK"/>
    <property type="match status" value="2"/>
</dbReference>
<accession>A0A812DS79</accession>
<evidence type="ECO:0000256" key="5">
    <source>
        <dbReference type="ARBA" id="ARBA00022490"/>
    </source>
</evidence>
<keyword evidence="14" id="KW-1185">Reference proteome</keyword>
<dbReference type="NCBIfam" id="NF011100">
    <property type="entry name" value="PRK14527.1"/>
    <property type="match status" value="1"/>
</dbReference>
<comment type="subcellular location">
    <subcellularLocation>
        <location evidence="2">Cytoplasm</location>
    </subcellularLocation>
</comment>
<comment type="function">
    <text evidence="1">Catalyzes the reversible transfer of the terminal phosphate group between ATP and AMP. Plays an important role in cellular energy homeostasis and in adenine nucleotide metabolism.</text>
</comment>
<dbReference type="CDD" id="cd01428">
    <property type="entry name" value="ADK"/>
    <property type="match status" value="2"/>
</dbReference>
<evidence type="ECO:0000313" key="14">
    <source>
        <dbReference type="Proteomes" id="UP000597762"/>
    </source>
</evidence>
<evidence type="ECO:0000256" key="10">
    <source>
        <dbReference type="ARBA" id="ARBA00031517"/>
    </source>
</evidence>
<dbReference type="EC" id="2.7.4.3" evidence="4"/>
<dbReference type="SUPFAM" id="SSF52540">
    <property type="entry name" value="P-loop containing nucleoside triphosphate hydrolases"/>
    <property type="match status" value="2"/>
</dbReference>
<evidence type="ECO:0000313" key="13">
    <source>
        <dbReference type="EMBL" id="CAE1305783.1"/>
    </source>
</evidence>
<keyword evidence="6 12" id="KW-0808">Transferase</keyword>
<dbReference type="AlphaFoldDB" id="A0A812DS79"/>
<dbReference type="Proteomes" id="UP000597762">
    <property type="component" value="Unassembled WGS sequence"/>
</dbReference>
<keyword evidence="9" id="KW-0067">ATP-binding</keyword>
<comment type="similarity">
    <text evidence="12">Belongs to the adenylate kinase family.</text>
</comment>
<dbReference type="EMBL" id="CAHIKZ030003957">
    <property type="protein sequence ID" value="CAE1305783.1"/>
    <property type="molecule type" value="Genomic_DNA"/>
</dbReference>
<dbReference type="InterPro" id="IPR033690">
    <property type="entry name" value="Adenylat_kinase_CS"/>
</dbReference>
<keyword evidence="5" id="KW-0963">Cytoplasm</keyword>
<keyword evidence="8 12" id="KW-0418">Kinase</keyword>
<evidence type="ECO:0000256" key="7">
    <source>
        <dbReference type="ARBA" id="ARBA00022741"/>
    </source>
</evidence>
<dbReference type="PROSITE" id="PS00113">
    <property type="entry name" value="ADENYLATE_KINASE"/>
    <property type="match status" value="2"/>
</dbReference>
<reference evidence="13" key="1">
    <citation type="submission" date="2021-01" db="EMBL/GenBank/DDBJ databases">
        <authorList>
            <person name="Li R."/>
            <person name="Bekaert M."/>
        </authorList>
    </citation>
    <scope>NUCLEOTIDE SEQUENCE</scope>
    <source>
        <strain evidence="13">Farmed</strain>
    </source>
</reference>
<dbReference type="InterPro" id="IPR027417">
    <property type="entry name" value="P-loop_NTPase"/>
</dbReference>
<protein>
    <recommendedName>
        <fullName evidence="4">adenylate kinase</fullName>
        <ecNumber evidence="4">2.7.4.3</ecNumber>
    </recommendedName>
    <alternativeName>
        <fullName evidence="10">ATP:AMP phosphotransferase</fullName>
    </alternativeName>
    <alternativeName>
        <fullName evidence="11">Adenylate monophosphate kinase</fullName>
    </alternativeName>
</protein>
<evidence type="ECO:0000256" key="3">
    <source>
        <dbReference type="ARBA" id="ARBA00011245"/>
    </source>
</evidence>
<comment type="subunit">
    <text evidence="3">Monomer.</text>
</comment>
<organism evidence="13 14">
    <name type="scientific">Acanthosepion pharaonis</name>
    <name type="common">Pharaoh cuttlefish</name>
    <name type="synonym">Sepia pharaonis</name>
    <dbReference type="NCBI Taxonomy" id="158019"/>
    <lineage>
        <taxon>Eukaryota</taxon>
        <taxon>Metazoa</taxon>
        <taxon>Spiralia</taxon>
        <taxon>Lophotrochozoa</taxon>
        <taxon>Mollusca</taxon>
        <taxon>Cephalopoda</taxon>
        <taxon>Coleoidea</taxon>
        <taxon>Decapodiformes</taxon>
        <taxon>Sepiida</taxon>
        <taxon>Sepiina</taxon>
        <taxon>Sepiidae</taxon>
        <taxon>Acanthosepion</taxon>
    </lineage>
</organism>
<dbReference type="PRINTS" id="PR00094">
    <property type="entry name" value="ADENYLTKNASE"/>
</dbReference>
<evidence type="ECO:0000256" key="2">
    <source>
        <dbReference type="ARBA" id="ARBA00004496"/>
    </source>
</evidence>
<dbReference type="InterPro" id="IPR000850">
    <property type="entry name" value="Adenylat/UMP-CMP_kin"/>
</dbReference>
<name>A0A812DS79_ACAPH</name>
<evidence type="ECO:0000256" key="1">
    <source>
        <dbReference type="ARBA" id="ARBA00003053"/>
    </source>
</evidence>